<dbReference type="EMBL" id="SACY01000005">
    <property type="protein sequence ID" value="RVU23581.1"/>
    <property type="molecule type" value="Genomic_DNA"/>
</dbReference>
<evidence type="ECO:0000313" key="1">
    <source>
        <dbReference type="EMBL" id="RVU23581.1"/>
    </source>
</evidence>
<organism evidence="1 2">
    <name type="scientific">Sandaracinomonas limnophila</name>
    <dbReference type="NCBI Taxonomy" id="1862386"/>
    <lineage>
        <taxon>Bacteria</taxon>
        <taxon>Pseudomonadati</taxon>
        <taxon>Bacteroidota</taxon>
        <taxon>Cytophagia</taxon>
        <taxon>Cytophagales</taxon>
        <taxon>Flectobacillaceae</taxon>
        <taxon>Sandaracinomonas</taxon>
    </lineage>
</organism>
<reference evidence="1 2" key="1">
    <citation type="submission" date="2019-01" db="EMBL/GenBank/DDBJ databases">
        <authorList>
            <person name="Chen W.-M."/>
        </authorList>
    </citation>
    <scope>NUCLEOTIDE SEQUENCE [LARGE SCALE GENOMIC DNA]</scope>
    <source>
        <strain evidence="1 2">FSY-15</strain>
    </source>
</reference>
<dbReference type="OrthoDB" id="1454369at2"/>
<gene>
    <name evidence="1" type="ORF">EOJ36_10920</name>
</gene>
<dbReference type="AlphaFoldDB" id="A0A437PMR3"/>
<evidence type="ECO:0000313" key="2">
    <source>
        <dbReference type="Proteomes" id="UP000282832"/>
    </source>
</evidence>
<keyword evidence="2" id="KW-1185">Reference proteome</keyword>
<sequence>MEVHHPHHIPKKFKEYLTEFLMLFAAVTLGFFAENLREHYIEGVREQEYLELIVQDIKMDIQMIDSNMYNRKVRADICNQLTKIYMDESFKKDSGPFYYNARRLHVRYLFERTDAGFQQLKNAGGLRMIRNREIIKAIQHYENSIAALEKFQEGEMWYFENYKLSNAKVLDARVLIRYSGAKVSNYNSSLIPQGNPTFVSNDPTLLNEMMTHFFGMDKSNYVVMFFEEKLRKEGEQLIELIENKNVKNYDI</sequence>
<protein>
    <submittedName>
        <fullName evidence="1">Uncharacterized protein</fullName>
    </submittedName>
</protein>
<dbReference type="Proteomes" id="UP000282832">
    <property type="component" value="Unassembled WGS sequence"/>
</dbReference>
<dbReference type="RefSeq" id="WP_127805285.1">
    <property type="nucleotide sequence ID" value="NZ_SACY01000005.1"/>
</dbReference>
<name>A0A437PMR3_9BACT</name>
<proteinExistence type="predicted"/>
<accession>A0A437PMR3</accession>
<comment type="caution">
    <text evidence="1">The sequence shown here is derived from an EMBL/GenBank/DDBJ whole genome shotgun (WGS) entry which is preliminary data.</text>
</comment>